<comment type="caution">
    <text evidence="7">The sequence shown here is derived from an EMBL/GenBank/DDBJ whole genome shotgun (WGS) entry which is preliminary data.</text>
</comment>
<keyword evidence="8" id="KW-1185">Reference proteome</keyword>
<dbReference type="AlphaFoldDB" id="A0A5R8KEZ2"/>
<feature type="chain" id="PRO_5024356492" evidence="6">
    <location>
        <begin position="23"/>
        <end position="536"/>
    </location>
</feature>
<dbReference type="GO" id="GO:0046872">
    <property type="term" value="F:metal ion binding"/>
    <property type="evidence" value="ECO:0007669"/>
    <property type="project" value="UniProtKB-KW"/>
</dbReference>
<dbReference type="OrthoDB" id="175915at2"/>
<feature type="signal peptide" evidence="6">
    <location>
        <begin position="1"/>
        <end position="22"/>
    </location>
</feature>
<organism evidence="7 8">
    <name type="scientific">Phragmitibacter flavus</name>
    <dbReference type="NCBI Taxonomy" id="2576071"/>
    <lineage>
        <taxon>Bacteria</taxon>
        <taxon>Pseudomonadati</taxon>
        <taxon>Verrucomicrobiota</taxon>
        <taxon>Verrucomicrobiia</taxon>
        <taxon>Verrucomicrobiales</taxon>
        <taxon>Verrucomicrobiaceae</taxon>
        <taxon>Phragmitibacter</taxon>
    </lineage>
</organism>
<accession>A0A5R8KEZ2</accession>
<dbReference type="GO" id="GO:0051539">
    <property type="term" value="F:4 iron, 4 sulfur cluster binding"/>
    <property type="evidence" value="ECO:0007669"/>
    <property type="project" value="UniProtKB-KW"/>
</dbReference>
<dbReference type="Gene3D" id="3.50.50.60">
    <property type="entry name" value="FAD/NAD(P)-binding domain"/>
    <property type="match status" value="1"/>
</dbReference>
<sequence length="536" mass="59973">MKKLWHILLLSLTSLVHTQAQPQTLNTDIVVYSGVPCGIAAAITAAREGASVILIEPEKHVGGLSTSGINTAESEHMLKWTIGGFSDEFYPRLGTHYGTNQPEYYFESSVAQKTYDAMLAETKVDIRYGASVTQVHKTGPRITHITLTDGTIINAKQFIDASYEGDLMARAGVSYTIGRESKAQFNEEAAGIRFDKTPRTARTTDDSGNLLPGISGWAKDYTEGDAHPAPMNYNFRLTVAKDPNLQVPIPAPKNYDPNRYAILAHWFRDQTAKNKPTKLDNILDLYKRRNGKFELNNKQAAVISLGHFGGQFTWSDASYDQRKTIYNDHLDYTLGLLHFLASDPAVPTHVQDEMKSLGLHKDEFTDNHHLPYQLYVREARRMIGETIVTQHDVTTDRRKSDTIGNSSHFIDSHHVQRLALSPTEFINEGRIWRMGYAYQIPYRSLTPKAEQTTNLLVPCAASFTHVAFCTLRLESVWMITGQAAGLAAQQAIKEEVPVQSINIQALQEKLRQQNQVIDFIPGQPEKATDLNGPPEF</sequence>
<protein>
    <submittedName>
        <fullName evidence="7">FAD-dependent oxidoreductase</fullName>
    </submittedName>
</protein>
<evidence type="ECO:0000313" key="7">
    <source>
        <dbReference type="EMBL" id="TLD70821.1"/>
    </source>
</evidence>
<keyword evidence="4" id="KW-0408">Iron</keyword>
<dbReference type="Proteomes" id="UP000306196">
    <property type="component" value="Unassembled WGS sequence"/>
</dbReference>
<keyword evidence="2" id="KW-0479">Metal-binding</keyword>
<dbReference type="InterPro" id="IPR039650">
    <property type="entry name" value="HdrA-like"/>
</dbReference>
<dbReference type="GO" id="GO:0016491">
    <property type="term" value="F:oxidoreductase activity"/>
    <property type="evidence" value="ECO:0007669"/>
    <property type="project" value="UniProtKB-KW"/>
</dbReference>
<evidence type="ECO:0000256" key="3">
    <source>
        <dbReference type="ARBA" id="ARBA00023002"/>
    </source>
</evidence>
<dbReference type="PANTHER" id="PTHR43498">
    <property type="entry name" value="FERREDOXIN:COB-COM HETERODISULFIDE REDUCTASE SUBUNIT A"/>
    <property type="match status" value="1"/>
</dbReference>
<dbReference type="PANTHER" id="PTHR43498:SF1">
    <property type="entry name" value="COB--COM HETERODISULFIDE REDUCTASE IRON-SULFUR SUBUNIT A"/>
    <property type="match status" value="1"/>
</dbReference>
<keyword evidence="1" id="KW-0004">4Fe-4S</keyword>
<dbReference type="SUPFAM" id="SSF51905">
    <property type="entry name" value="FAD/NAD(P)-binding domain"/>
    <property type="match status" value="1"/>
</dbReference>
<evidence type="ECO:0000256" key="1">
    <source>
        <dbReference type="ARBA" id="ARBA00022485"/>
    </source>
</evidence>
<evidence type="ECO:0000313" key="8">
    <source>
        <dbReference type="Proteomes" id="UP000306196"/>
    </source>
</evidence>
<dbReference type="RefSeq" id="WP_138086291.1">
    <property type="nucleotide sequence ID" value="NZ_VAUV01000007.1"/>
</dbReference>
<evidence type="ECO:0000256" key="6">
    <source>
        <dbReference type="SAM" id="SignalP"/>
    </source>
</evidence>
<evidence type="ECO:0000256" key="5">
    <source>
        <dbReference type="ARBA" id="ARBA00023014"/>
    </source>
</evidence>
<evidence type="ECO:0000256" key="2">
    <source>
        <dbReference type="ARBA" id="ARBA00022723"/>
    </source>
</evidence>
<keyword evidence="5" id="KW-0411">Iron-sulfur</keyword>
<dbReference type="EMBL" id="VAUV01000007">
    <property type="protein sequence ID" value="TLD70821.1"/>
    <property type="molecule type" value="Genomic_DNA"/>
</dbReference>
<evidence type="ECO:0000256" key="4">
    <source>
        <dbReference type="ARBA" id="ARBA00023004"/>
    </source>
</evidence>
<keyword evidence="3" id="KW-0560">Oxidoreductase</keyword>
<proteinExistence type="predicted"/>
<dbReference type="InterPro" id="IPR036188">
    <property type="entry name" value="FAD/NAD-bd_sf"/>
</dbReference>
<reference evidence="7 8" key="1">
    <citation type="submission" date="2019-05" db="EMBL/GenBank/DDBJ databases">
        <title>Verrucobacter flavum gen. nov., sp. nov. a new member of the family Verrucomicrobiaceae.</title>
        <authorList>
            <person name="Szuroczki S."/>
            <person name="Abbaszade G."/>
            <person name="Szabo A."/>
            <person name="Felfoldi T."/>
            <person name="Schumann P."/>
            <person name="Boka K."/>
            <person name="Keki Z."/>
            <person name="Toumi M."/>
            <person name="Toth E."/>
        </authorList>
    </citation>
    <scope>NUCLEOTIDE SEQUENCE [LARGE SCALE GENOMIC DNA]</scope>
    <source>
        <strain evidence="7 8">MG-N-17</strain>
    </source>
</reference>
<keyword evidence="6" id="KW-0732">Signal</keyword>
<name>A0A5R8KEZ2_9BACT</name>
<gene>
    <name evidence="7" type="ORF">FEM03_10970</name>
</gene>
<dbReference type="Pfam" id="PF12831">
    <property type="entry name" value="FAD_oxidored"/>
    <property type="match status" value="1"/>
</dbReference>